<dbReference type="RefSeq" id="WP_123237187.1">
    <property type="nucleotide sequence ID" value="NZ_RJVP01000003.1"/>
</dbReference>
<dbReference type="PROSITE" id="PS51194">
    <property type="entry name" value="HELICASE_CTER"/>
    <property type="match status" value="1"/>
</dbReference>
<dbReference type="InterPro" id="IPR001650">
    <property type="entry name" value="Helicase_C-like"/>
</dbReference>
<dbReference type="GO" id="GO:0043138">
    <property type="term" value="F:3'-5' DNA helicase activity"/>
    <property type="evidence" value="ECO:0007669"/>
    <property type="project" value="TreeGrafter"/>
</dbReference>
<dbReference type="SUPFAM" id="SSF52540">
    <property type="entry name" value="P-loop containing nucleoside triphosphate hydrolases"/>
    <property type="match status" value="1"/>
</dbReference>
<dbReference type="InterPro" id="IPR018973">
    <property type="entry name" value="MZB"/>
</dbReference>
<dbReference type="InterPro" id="IPR027417">
    <property type="entry name" value="P-loop_NTPase"/>
</dbReference>
<keyword evidence="5" id="KW-0347">Helicase</keyword>
<dbReference type="GO" id="GO:0006289">
    <property type="term" value="P:nucleotide-excision repair"/>
    <property type="evidence" value="ECO:0007669"/>
    <property type="project" value="TreeGrafter"/>
</dbReference>
<evidence type="ECO:0000256" key="2">
    <source>
        <dbReference type="ARBA" id="ARBA00022840"/>
    </source>
</evidence>
<dbReference type="InterPro" id="IPR014001">
    <property type="entry name" value="Helicase_ATP-bd"/>
</dbReference>
<organism evidence="5 6">
    <name type="scientific">Pseudomethylobacillus aquaticus</name>
    <dbReference type="NCBI Taxonomy" id="2676064"/>
    <lineage>
        <taxon>Bacteria</taxon>
        <taxon>Pseudomonadati</taxon>
        <taxon>Pseudomonadota</taxon>
        <taxon>Betaproteobacteria</taxon>
        <taxon>Nitrosomonadales</taxon>
        <taxon>Methylophilaceae</taxon>
        <taxon>Pseudomethylobacillus</taxon>
    </lineage>
</organism>
<dbReference type="Pfam" id="PF09369">
    <property type="entry name" value="MZB"/>
    <property type="match status" value="1"/>
</dbReference>
<dbReference type="Proteomes" id="UP000275137">
    <property type="component" value="Unassembled WGS sequence"/>
</dbReference>
<name>A0A3N0V004_9PROT</name>
<protein>
    <submittedName>
        <fullName evidence="5">DEAD/DEAH box helicase</fullName>
    </submittedName>
</protein>
<keyword evidence="6" id="KW-1185">Reference proteome</keyword>
<dbReference type="SMART" id="SM00487">
    <property type="entry name" value="DEXDc"/>
    <property type="match status" value="1"/>
</dbReference>
<comment type="caution">
    <text evidence="5">The sequence shown here is derived from an EMBL/GenBank/DDBJ whole genome shotgun (WGS) entry which is preliminary data.</text>
</comment>
<dbReference type="GO" id="GO:0036297">
    <property type="term" value="P:interstrand cross-link repair"/>
    <property type="evidence" value="ECO:0007669"/>
    <property type="project" value="TreeGrafter"/>
</dbReference>
<dbReference type="Gene3D" id="3.40.50.300">
    <property type="entry name" value="P-loop containing nucleotide triphosphate hydrolases"/>
    <property type="match status" value="2"/>
</dbReference>
<feature type="domain" description="Helicase C-terminal" evidence="4">
    <location>
        <begin position="995"/>
        <end position="1163"/>
    </location>
</feature>
<dbReference type="GO" id="GO:0003676">
    <property type="term" value="F:nucleic acid binding"/>
    <property type="evidence" value="ECO:0007669"/>
    <property type="project" value="InterPro"/>
</dbReference>
<evidence type="ECO:0000259" key="3">
    <source>
        <dbReference type="PROSITE" id="PS51192"/>
    </source>
</evidence>
<sequence>MQTQYFTGLINDLSQRTTSGVMSWLNVSNLPLRQHLFELFNRPYGAEGSFIASPTFEPVFGWRPCQQTMGELSNSLLSKKLVDALDKPYITEEKLQEAKRTKSKIEDYRFFKDIKPYQHQLESWQVLSDSKPKSLVVTSGTGSGKTECFMIPILDCLVREHEQQRKPLVGVQALLLYPLNALINSQKDRLLAWTGHFERNVRFCLFNGNTPEQPERGGSKNLCEVADRKTLRASPPPILVTNATMLEYMLVRNDDRPIIEKSKGKLKWIVLDEAHSYVGSQAAELSLLIRRVIHAFDVEPSEVRFIATSATIGDPEGEAGQSLRRFLADVGGIDISQVELRYGVREVPAIAEPQNNQPKSLNALQSCEGHEALYDELLKHSLAYKIRKLFAPTEKIGSSSPTQTLDIGHVCIRLFGKKEQYTLGEQTQALQWLDLLASAKDAKGLAYLPLRAHIYHQTMTGLWGCADQNCSEKHQDSPKLVHKDWPYGEVYLSPRNHCLCGAPVYELIFCDDCGEVYLNAQENSIELTPFDDKKTVDEFELEREGDEEEDADESHAGKQARLLITNRPFQDAVIASESINKKTRKFCESNHPDALTIQITQSSDVLECPSCSAILNGKRSKIKNGRVGTPYLLSGILPTLLEYAPDGQDDPINKPYNGRRLLTFNDSRQGTARIATKLQQDAERAKVRSWVFHQINKLSSEVPESAEVASLRDLYSKFANTSEDIKRDIEEKLQQALSKSAVPTGITFSDLKRSICNQGQDFDRVHQIYKNYESNTFGTADGADKVAEMLIFRELARRPKKSNNLETLGLISLIYPQLQKIDSAPERWSEFGLKIDDWRDFLKICMDFFVRAGSSLDLHGKDWRNWLSIKLPNNWLIPADRDKAKNQRRWPSVKKSNSKSVLVSLLSIVTNLDAKTEYGEDILDEILKRAWNDLIKVDLLQNSASGYNLKLESISFTAPKQLWICPYSRRFLDVTLNGFSPYTPIRNRERVKCEKIDAPIFPRDFDVSSLGFMTEARNWILNSEKIQELRQQAIWSTYADQVLENAPFYKTAEHSAQQKSKTLENYEKDFKSGKLNILSCSTTMEMGIDIGGIQLVAMNNVPPHPANYLQRAGRAGRRSETKSAAVTLCKANPHDQHVFENTSWAFGSKFPTPKVSLSSDVIIQRHINSYLLGMFLNGSTDSALKLTSGDFFIGEEGPWKSFVNNLNKYSKHNESYKKAIEQLVKNSPYEHQSYETFMANSAGMMNKVRGIWHEEWSALIAEQERLQANQNDPAANALEYRKERHKGEYLLSDLANYGFLPGYGFPTSLVTFNNLKHKPKYDSESKQREDNRRFRAELPTRDIVTALREYAPGSDIVMDGAVYKSAGITLNWHVPASELQAKNELQLIKFFWKCQKCGASAVTGALPSKCSNCQADLEKKFSEYIEPAGFAVDFYEPVTNDITKQKFIKPESPTLSIHGEWSPLKNPNLGRYRSSDTGKIFYQSKGENGTGYALCLGCGRAEPMTKDREYPKTLSPKKGHNRLIAKKDERRCSASDQSWMIKKSISFGFETFTDIFEIQLKDLNGKWLNDSTVANTVSVAMRNALAEELGIQASELGASVQEIKTEDGNYVQSIFIYDENNAGYTSNIDYLINPLFEKTFEQLDCSRGCDSACPSCLLDFEHRHEFDKLNRRSAQQFLTRDWLNSLVIPKEISYFGDSSEVEVKTLSESIFSAGKRPTVTKINMCLGESTDHADFAMADFRKLAYDLAIVSKKEVNLILKESALKSYPQDDLITLRSLVDHEQINALAVKEMPKAQNGHVIAEVVFQNGEYWAWAISDVAFMNANEMWGKCTPIVRGKSKATHLQNPRTVNNTEIQLPVVVQGDKEVLVKDELDGKLLGFGSRFWEYLSQEHSELKRLLESDEVVSVEYSDKYIFTPISIGLLKEIVVGLRQCVGFDHWKSVNFVVHTVEKRSYSEYKGPQGMIYSDWLNSQERNQVLINVFKEVGIDATVKATQQHSRSLVVHFKNNTTLAIKLDKGVSYWRVNNKLNRYSTSNQFDFSAEEVNQAKAVLELKDIMIVGESIPTELFITLRK</sequence>
<dbReference type="Pfam" id="PF00271">
    <property type="entry name" value="Helicase_C"/>
    <property type="match status" value="1"/>
</dbReference>
<proteinExistence type="predicted"/>
<keyword evidence="2" id="KW-0067">ATP-binding</keyword>
<dbReference type="EMBL" id="RJVP01000003">
    <property type="protein sequence ID" value="ROH86127.1"/>
    <property type="molecule type" value="Genomic_DNA"/>
</dbReference>
<evidence type="ECO:0000313" key="5">
    <source>
        <dbReference type="EMBL" id="ROH86127.1"/>
    </source>
</evidence>
<dbReference type="PANTHER" id="PTHR47957">
    <property type="entry name" value="ATP-DEPENDENT HELICASE HRQ1"/>
    <property type="match status" value="1"/>
</dbReference>
<dbReference type="PROSITE" id="PS51192">
    <property type="entry name" value="HELICASE_ATP_BIND_1"/>
    <property type="match status" value="1"/>
</dbReference>
<gene>
    <name evidence="5" type="ORF">ED236_06600</name>
</gene>
<accession>A0A3N0V004</accession>
<evidence type="ECO:0000313" key="6">
    <source>
        <dbReference type="Proteomes" id="UP000275137"/>
    </source>
</evidence>
<dbReference type="SMART" id="SM00490">
    <property type="entry name" value="HELICc"/>
    <property type="match status" value="1"/>
</dbReference>
<evidence type="ECO:0000259" key="4">
    <source>
        <dbReference type="PROSITE" id="PS51194"/>
    </source>
</evidence>
<keyword evidence="1" id="KW-0547">Nucleotide-binding</keyword>
<dbReference type="InterPro" id="IPR011545">
    <property type="entry name" value="DEAD/DEAH_box_helicase_dom"/>
</dbReference>
<keyword evidence="5" id="KW-0378">Hydrolase</keyword>
<dbReference type="Pfam" id="PF00270">
    <property type="entry name" value="DEAD"/>
    <property type="match status" value="1"/>
</dbReference>
<feature type="domain" description="Helicase ATP-binding" evidence="3">
    <location>
        <begin position="126"/>
        <end position="330"/>
    </location>
</feature>
<evidence type="ECO:0000256" key="1">
    <source>
        <dbReference type="ARBA" id="ARBA00022741"/>
    </source>
</evidence>
<dbReference type="PANTHER" id="PTHR47957:SF3">
    <property type="entry name" value="ATP-DEPENDENT HELICASE HRQ1"/>
    <property type="match status" value="1"/>
</dbReference>
<reference evidence="5 6" key="1">
    <citation type="submission" date="2018-10" db="EMBL/GenBank/DDBJ databases">
        <authorList>
            <person name="Chen W.-M."/>
        </authorList>
    </citation>
    <scope>NUCLEOTIDE SEQUENCE [LARGE SCALE GENOMIC DNA]</scope>
    <source>
        <strain evidence="5 6">H-5</strain>
    </source>
</reference>
<dbReference type="GO" id="GO:0005524">
    <property type="term" value="F:ATP binding"/>
    <property type="evidence" value="ECO:0007669"/>
    <property type="project" value="UniProtKB-KW"/>
</dbReference>